<dbReference type="PANTHER" id="PTHR43581:SF2">
    <property type="entry name" value="EXCINUCLEASE ATPASE SUBUNIT"/>
    <property type="match status" value="1"/>
</dbReference>
<dbReference type="Gene3D" id="3.40.50.300">
    <property type="entry name" value="P-loop containing nucleotide triphosphate hydrolases"/>
    <property type="match status" value="1"/>
</dbReference>
<reference evidence="2" key="1">
    <citation type="submission" date="2021-05" db="EMBL/GenBank/DDBJ databases">
        <title>First report of NDM-5 and VEB-6 producing Proteus mirabilis isolated from blood of a sepsis patient in Kolkata, India.</title>
        <authorList>
            <person name="Halder G."/>
            <person name="Chaudhuri B."/>
            <person name="Dutta S."/>
        </authorList>
    </citation>
    <scope>NUCLEOTIDE SEQUENCE [LARGE SCALE GENOMIC DNA]</scope>
    <source>
        <strain evidence="2">7049</strain>
    </source>
</reference>
<gene>
    <name evidence="2" type="ORF">I3679_007025</name>
</gene>
<feature type="domain" description="ATPase AAA-type core" evidence="1">
    <location>
        <begin position="55"/>
        <end position="129"/>
    </location>
</feature>
<evidence type="ECO:0000259" key="1">
    <source>
        <dbReference type="Pfam" id="PF13304"/>
    </source>
</evidence>
<dbReference type="GO" id="GO:0005524">
    <property type="term" value="F:ATP binding"/>
    <property type="evidence" value="ECO:0007669"/>
    <property type="project" value="UniProtKB-KW"/>
</dbReference>
<protein>
    <submittedName>
        <fullName evidence="2">ATP-binding protein</fullName>
    </submittedName>
</protein>
<evidence type="ECO:0000313" key="2">
    <source>
        <dbReference type="EMBL" id="MEY2344031.1"/>
    </source>
</evidence>
<dbReference type="InterPro" id="IPR027417">
    <property type="entry name" value="P-loop_NTPase"/>
</dbReference>
<dbReference type="PANTHER" id="PTHR43581">
    <property type="entry name" value="ATP/GTP PHOSPHATASE"/>
    <property type="match status" value="1"/>
</dbReference>
<organism evidence="2">
    <name type="scientific">Proteus mirabilis</name>
    <dbReference type="NCBI Taxonomy" id="584"/>
    <lineage>
        <taxon>Bacteria</taxon>
        <taxon>Pseudomonadati</taxon>
        <taxon>Pseudomonadota</taxon>
        <taxon>Gammaproteobacteria</taxon>
        <taxon>Enterobacterales</taxon>
        <taxon>Morganellaceae</taxon>
        <taxon>Proteus</taxon>
    </lineage>
</organism>
<proteinExistence type="predicted"/>
<dbReference type="EMBL" id="JADQCH020000001">
    <property type="protein sequence ID" value="MEY2344031.1"/>
    <property type="molecule type" value="Genomic_DNA"/>
</dbReference>
<name>A0ABD5LVX4_PROMI</name>
<dbReference type="InterPro" id="IPR051396">
    <property type="entry name" value="Bact_Antivir_Def_Nuclease"/>
</dbReference>
<sequence length="154" mass="17570">MTNDWNGQIETSLFNLKATLPNEYPNMIKSLNYFFSDKRIDSEILPGTRQQIILSNGRQHTFDELSSGEHQILIMLFTIQRWLKPGGIVLIDEPDLHLHPSVIAPLLAAIENIVTNKKGQLILTSHSTEVWQRYEKFGSRIDLTLLKGSVNVEN</sequence>
<dbReference type="SUPFAM" id="SSF52540">
    <property type="entry name" value="P-loop containing nucleoside triphosphate hydrolases"/>
    <property type="match status" value="1"/>
</dbReference>
<dbReference type="Pfam" id="PF13304">
    <property type="entry name" value="AAA_21"/>
    <property type="match status" value="1"/>
</dbReference>
<dbReference type="InterPro" id="IPR003959">
    <property type="entry name" value="ATPase_AAA_core"/>
</dbReference>
<accession>A0ABD5LVX4</accession>
<comment type="caution">
    <text evidence="2">The sequence shown here is derived from an EMBL/GenBank/DDBJ whole genome shotgun (WGS) entry which is preliminary data.</text>
</comment>
<keyword evidence="2" id="KW-0547">Nucleotide-binding</keyword>
<dbReference type="AlphaFoldDB" id="A0ABD5LVX4"/>
<keyword evidence="2" id="KW-0067">ATP-binding</keyword>